<dbReference type="InterPro" id="IPR011467">
    <property type="entry name" value="DUF1573"/>
</dbReference>
<gene>
    <name evidence="2" type="ORF">COU46_02670</name>
</gene>
<dbReference type="Pfam" id="PF07610">
    <property type="entry name" value="DUF1573"/>
    <property type="match status" value="1"/>
</dbReference>
<accession>A0A2H0TGX5</accession>
<dbReference type="AlphaFoldDB" id="A0A2H0TGX5"/>
<reference evidence="3" key="1">
    <citation type="submission" date="2017-09" db="EMBL/GenBank/DDBJ databases">
        <title>Depth-based differentiation of microbial function through sediment-hosted aquifers and enrichment of novel symbionts in the deep terrestrial subsurface.</title>
        <authorList>
            <person name="Probst A.J."/>
            <person name="Ladd B."/>
            <person name="Jarett J.K."/>
            <person name="Geller-Mcgrath D.E."/>
            <person name="Sieber C.M.K."/>
            <person name="Emerson J.B."/>
            <person name="Anantharaman K."/>
            <person name="Thomas B.C."/>
            <person name="Malmstrom R."/>
            <person name="Stieglmeier M."/>
            <person name="Klingl A."/>
            <person name="Woyke T."/>
            <person name="Ryan C.M."/>
            <person name="Banfield J.F."/>
        </authorList>
    </citation>
    <scope>NUCLEOTIDE SEQUENCE [LARGE SCALE GENOMIC DNA]</scope>
</reference>
<evidence type="ECO:0000313" key="2">
    <source>
        <dbReference type="EMBL" id="PIR70224.1"/>
    </source>
</evidence>
<dbReference type="Proteomes" id="UP000229383">
    <property type="component" value="Unassembled WGS sequence"/>
</dbReference>
<dbReference type="PANTHER" id="PTHR37833:SF1">
    <property type="entry name" value="SIGNAL PEPTIDE PROTEIN"/>
    <property type="match status" value="1"/>
</dbReference>
<proteinExistence type="predicted"/>
<keyword evidence="1" id="KW-0812">Transmembrane</keyword>
<dbReference type="InterPro" id="IPR013783">
    <property type="entry name" value="Ig-like_fold"/>
</dbReference>
<protein>
    <recommendedName>
        <fullName evidence="4">DUF1573 domain-containing protein</fullName>
    </recommendedName>
</protein>
<feature type="transmembrane region" description="Helical" evidence="1">
    <location>
        <begin position="6"/>
        <end position="24"/>
    </location>
</feature>
<keyword evidence="1" id="KW-1133">Transmembrane helix</keyword>
<evidence type="ECO:0008006" key="4">
    <source>
        <dbReference type="Google" id="ProtNLM"/>
    </source>
</evidence>
<evidence type="ECO:0000313" key="3">
    <source>
        <dbReference type="Proteomes" id="UP000229383"/>
    </source>
</evidence>
<dbReference type="EMBL" id="PFCN01000032">
    <property type="protein sequence ID" value="PIR70224.1"/>
    <property type="molecule type" value="Genomic_DNA"/>
</dbReference>
<sequence>MTNKKIASYLISILFIGGFALLLATNWDKGQNGKANNTAYSAGVLSAESKNFNFGTISMKDGNVSHRFEVVNNGEETIQILKAYTSCMCTTAFIKDASGNNYGPIGMPGHGGAPWADEVNILPGETAIIEAIFDPAAHGPAGVGYAQRTIYLETNSSKSPRLDLSFTATVSN</sequence>
<organism evidence="2 3">
    <name type="scientific">Candidatus Niyogibacteria bacterium CG10_big_fil_rev_8_21_14_0_10_42_19</name>
    <dbReference type="NCBI Taxonomy" id="1974725"/>
    <lineage>
        <taxon>Bacteria</taxon>
        <taxon>Candidatus Niyogiibacteriota</taxon>
    </lineage>
</organism>
<dbReference type="Gene3D" id="2.60.40.10">
    <property type="entry name" value="Immunoglobulins"/>
    <property type="match status" value="1"/>
</dbReference>
<comment type="caution">
    <text evidence="2">The sequence shown here is derived from an EMBL/GenBank/DDBJ whole genome shotgun (WGS) entry which is preliminary data.</text>
</comment>
<name>A0A2H0TGX5_9BACT</name>
<dbReference type="PANTHER" id="PTHR37833">
    <property type="entry name" value="LIPOPROTEIN-RELATED"/>
    <property type="match status" value="1"/>
</dbReference>
<keyword evidence="1" id="KW-0472">Membrane</keyword>
<evidence type="ECO:0000256" key="1">
    <source>
        <dbReference type="SAM" id="Phobius"/>
    </source>
</evidence>